<dbReference type="InterPro" id="IPR025504">
    <property type="entry name" value="GLUCM_C"/>
</dbReference>
<gene>
    <name evidence="2" type="ORF">WCN91_04965</name>
</gene>
<dbReference type="PANTHER" id="PTHR32022">
    <property type="entry name" value="D-GLUTAMATE CYCLASE, MITOCHONDRIAL"/>
    <property type="match status" value="1"/>
</dbReference>
<sequence length="285" mass="30823">MCPLNKELQLSRHIEDLLVARNLRGMAQIQPALQPGYVQRSAKALYQAEGKILIGTGFWVAGTFETDGPVGAIALYLALKALGKEPVLVCGNPLYSKLSEDFNCFQLPLNDLPQAKLLAQQYFATEQVGCVLAIERPGLNQQGGYCNMRGEDISHGCASFDPFIETAPCTSIAIGDGGNEIGMGKVASALSQLDIIPSITSCDELIVADVSNWGAYGLIAFFALWQQKDMLAVIDPPHWLAYLSKHGSVDGVTKRNEATEDSLDATHAQAVITELRRLTGFLPIE</sequence>
<proteinExistence type="predicted"/>
<accession>A0ABU9MXW0</accession>
<dbReference type="Pfam" id="PF14336">
    <property type="entry name" value="GLUCM-like_C"/>
    <property type="match status" value="1"/>
</dbReference>
<comment type="caution">
    <text evidence="2">The sequence shown here is derived from an EMBL/GenBank/DDBJ whole genome shotgun (WGS) entry which is preliminary data.</text>
</comment>
<protein>
    <submittedName>
        <fullName evidence="2">Glutamate cyclase domain-containing protein</fullName>
    </submittedName>
</protein>
<dbReference type="RefSeq" id="WP_342676861.1">
    <property type="nucleotide sequence ID" value="NZ_JBCGCU010000004.1"/>
</dbReference>
<dbReference type="EMBL" id="JBCGCU010000004">
    <property type="protein sequence ID" value="MEM0514778.1"/>
    <property type="molecule type" value="Genomic_DNA"/>
</dbReference>
<dbReference type="PANTHER" id="PTHR32022:SF10">
    <property type="entry name" value="D-GLUTAMATE CYCLASE, MITOCHONDRIAL"/>
    <property type="match status" value="1"/>
</dbReference>
<reference evidence="2 3" key="1">
    <citation type="submission" date="2024-03" db="EMBL/GenBank/DDBJ databases">
        <title>Pseudoalteromonas qingdaonensis sp. nov., isolated from the intestines of marine benthic organisms.</title>
        <authorList>
            <person name="Lin X."/>
            <person name="Fang S."/>
            <person name="Hu X."/>
        </authorList>
    </citation>
    <scope>NUCLEOTIDE SEQUENCE [LARGE SCALE GENOMIC DNA]</scope>
    <source>
        <strain evidence="2 3">YIC-827</strain>
    </source>
</reference>
<keyword evidence="3" id="KW-1185">Reference proteome</keyword>
<evidence type="ECO:0000313" key="2">
    <source>
        <dbReference type="EMBL" id="MEM0514778.1"/>
    </source>
</evidence>
<dbReference type="Gene3D" id="3.90.1640.20">
    <property type="entry name" value="TON_0340"/>
    <property type="match status" value="1"/>
</dbReference>
<feature type="domain" description="D-glutamate cyclase-like C-terminal" evidence="1">
    <location>
        <begin position="15"/>
        <end position="276"/>
    </location>
</feature>
<dbReference type="Proteomes" id="UP001447008">
    <property type="component" value="Unassembled WGS sequence"/>
</dbReference>
<evidence type="ECO:0000259" key="1">
    <source>
        <dbReference type="Pfam" id="PF14336"/>
    </source>
</evidence>
<organism evidence="2 3">
    <name type="scientific">Pseudoalteromonas qingdaonensis</name>
    <dbReference type="NCBI Taxonomy" id="3131913"/>
    <lineage>
        <taxon>Bacteria</taxon>
        <taxon>Pseudomonadati</taxon>
        <taxon>Pseudomonadota</taxon>
        <taxon>Gammaproteobacteria</taxon>
        <taxon>Alteromonadales</taxon>
        <taxon>Pseudoalteromonadaceae</taxon>
        <taxon>Pseudoalteromonas</taxon>
    </lineage>
</organism>
<name>A0ABU9MXW0_9GAMM</name>
<evidence type="ECO:0000313" key="3">
    <source>
        <dbReference type="Proteomes" id="UP001447008"/>
    </source>
</evidence>